<accession>K1VKY8</accession>
<feature type="domain" description="F-box" evidence="2">
    <location>
        <begin position="1"/>
        <end position="43"/>
    </location>
</feature>
<evidence type="ECO:0000313" key="3">
    <source>
        <dbReference type="EMBL" id="EKD01426.1"/>
    </source>
</evidence>
<dbReference type="SUPFAM" id="SSF81383">
    <property type="entry name" value="F-box domain"/>
    <property type="match status" value="1"/>
</dbReference>
<dbReference type="InterPro" id="IPR001810">
    <property type="entry name" value="F-box_dom"/>
</dbReference>
<dbReference type="EMBL" id="AMBO01000316">
    <property type="protein sequence ID" value="EKD01426.1"/>
    <property type="molecule type" value="Genomic_DNA"/>
</dbReference>
<evidence type="ECO:0000259" key="2">
    <source>
        <dbReference type="PROSITE" id="PS50181"/>
    </source>
</evidence>
<dbReference type="Pfam" id="PF12937">
    <property type="entry name" value="F-box-like"/>
    <property type="match status" value="1"/>
</dbReference>
<evidence type="ECO:0000256" key="1">
    <source>
        <dbReference type="SAM" id="MobiDB-lite"/>
    </source>
</evidence>
<sequence>MLQLPVELKLMIVRQLPCDDLLSLLTVCRELKALVHPLFYDHLRFAKAGFAFPHAPNPYPFLDISNLQVPNPVSNKERAGIQNRVRTITIPCHPHDTCVGWERLQEPRSVTVKAEVLTIELAFPCQNGIAECHDPVCRHNCDKCKSYSYHHYDHPDDGGHPFPTCKFFDGLGRSSAETVVIKNYPILSDGVRASFLPEPAKSASRFVVALEPHNFKVSRFRDERYPYFDDPEDDCPHGHAGAKKLMAIIPSNVTDITLVFKTISPEIEWAPNCKHHDTGWYEEGCPSCPCGCDASEVGSTKQQSCWQSDLWPQLATAVAASRARVTIVNYSSIIPEGVKREDAFKGLKRGKRYTVRQQFLTLLRKAHKSQEEYEARLKDVHLVSMESWIRSGAWEDVFKRSELSGWFDHIANSGKPNKAGTKNKSKATGPKGDKPAKSAAASRTR</sequence>
<feature type="region of interest" description="Disordered" evidence="1">
    <location>
        <begin position="409"/>
        <end position="445"/>
    </location>
</feature>
<organism evidence="3 4">
    <name type="scientific">Trichosporon asahii var. asahii (strain CBS 8904)</name>
    <name type="common">Yeast</name>
    <dbReference type="NCBI Taxonomy" id="1220162"/>
    <lineage>
        <taxon>Eukaryota</taxon>
        <taxon>Fungi</taxon>
        <taxon>Dikarya</taxon>
        <taxon>Basidiomycota</taxon>
        <taxon>Agaricomycotina</taxon>
        <taxon>Tremellomycetes</taxon>
        <taxon>Trichosporonales</taxon>
        <taxon>Trichosporonaceae</taxon>
        <taxon>Trichosporon</taxon>
    </lineage>
</organism>
<gene>
    <name evidence="3" type="ORF">A1Q2_04268</name>
</gene>
<proteinExistence type="predicted"/>
<dbReference type="AlphaFoldDB" id="K1VKY8"/>
<name>K1VKY8_TRIAC</name>
<reference evidence="3 4" key="1">
    <citation type="journal article" date="2012" name="Eukaryot. Cell">
        <title>Genome sequence of the Trichosporon asahii environmental strain CBS 8904.</title>
        <authorList>
            <person name="Yang R.Y."/>
            <person name="Li H.T."/>
            <person name="Zhu H."/>
            <person name="Zhou G.P."/>
            <person name="Wang M."/>
            <person name="Wang L."/>
        </authorList>
    </citation>
    <scope>NUCLEOTIDE SEQUENCE [LARGE SCALE GENOMIC DNA]</scope>
    <source>
        <strain evidence="3 4">CBS 8904</strain>
    </source>
</reference>
<comment type="caution">
    <text evidence="3">The sequence shown here is derived from an EMBL/GenBank/DDBJ whole genome shotgun (WGS) entry which is preliminary data.</text>
</comment>
<dbReference type="InParanoid" id="K1VKY8"/>
<dbReference type="PROSITE" id="PS50181">
    <property type="entry name" value="FBOX"/>
    <property type="match status" value="1"/>
</dbReference>
<evidence type="ECO:0000313" key="4">
    <source>
        <dbReference type="Proteomes" id="UP000006757"/>
    </source>
</evidence>
<dbReference type="InterPro" id="IPR036047">
    <property type="entry name" value="F-box-like_dom_sf"/>
</dbReference>
<keyword evidence="4" id="KW-1185">Reference proteome</keyword>
<dbReference type="Proteomes" id="UP000006757">
    <property type="component" value="Unassembled WGS sequence"/>
</dbReference>
<protein>
    <recommendedName>
        <fullName evidence="2">F-box domain-containing protein</fullName>
    </recommendedName>
</protein>
<dbReference type="HOGENOM" id="CLU_055175_0_0_1"/>